<protein>
    <recommendedName>
        <fullName evidence="2">Endonuclease/exonuclease/phosphatase domain-containing protein</fullName>
    </recommendedName>
</protein>
<evidence type="ECO:0000259" key="2">
    <source>
        <dbReference type="Pfam" id="PF03372"/>
    </source>
</evidence>
<dbReference type="Pfam" id="PF03372">
    <property type="entry name" value="Exo_endo_phos"/>
    <property type="match status" value="1"/>
</dbReference>
<name>A0A4Q1JMM9_9BACT</name>
<dbReference type="Gene3D" id="3.60.10.10">
    <property type="entry name" value="Endonuclease/exonuclease/phosphatase"/>
    <property type="match status" value="1"/>
</dbReference>
<feature type="transmembrane region" description="Helical" evidence="1">
    <location>
        <begin position="37"/>
        <end position="59"/>
    </location>
</feature>
<keyword evidence="4" id="KW-1185">Reference proteome</keyword>
<gene>
    <name evidence="3" type="ORF">EO244_07815</name>
</gene>
<dbReference type="OrthoDB" id="635146at2"/>
<feature type="domain" description="Endonuclease/exonuclease/phosphatase" evidence="2">
    <location>
        <begin position="103"/>
        <end position="346"/>
    </location>
</feature>
<proteinExistence type="predicted"/>
<dbReference type="RefSeq" id="WP_129254106.1">
    <property type="nucleotide sequence ID" value="NZ_SAXA01000006.1"/>
</dbReference>
<dbReference type="GO" id="GO:0003824">
    <property type="term" value="F:catalytic activity"/>
    <property type="evidence" value="ECO:0007669"/>
    <property type="project" value="InterPro"/>
</dbReference>
<dbReference type="InterPro" id="IPR036691">
    <property type="entry name" value="Endo/exonu/phosph_ase_sf"/>
</dbReference>
<dbReference type="InterPro" id="IPR051916">
    <property type="entry name" value="GPI-anchor_lipid_remodeler"/>
</dbReference>
<dbReference type="CDD" id="cd09084">
    <property type="entry name" value="EEP-2"/>
    <property type="match status" value="1"/>
</dbReference>
<keyword evidence="1" id="KW-0812">Transmembrane</keyword>
<dbReference type="PANTHER" id="PTHR14859">
    <property type="entry name" value="CALCOFLUOR WHITE HYPERSENSITIVE PROTEIN PRECURSOR"/>
    <property type="match status" value="1"/>
</dbReference>
<feature type="transmembrane region" description="Helical" evidence="1">
    <location>
        <begin position="66"/>
        <end position="84"/>
    </location>
</feature>
<dbReference type="PANTHER" id="PTHR14859:SF15">
    <property type="entry name" value="ENDONUCLEASE_EXONUCLEASE_PHOSPHATASE DOMAIN-CONTAINING PROTEIN"/>
    <property type="match status" value="1"/>
</dbReference>
<dbReference type="SUPFAM" id="SSF56219">
    <property type="entry name" value="DNase I-like"/>
    <property type="match status" value="1"/>
</dbReference>
<dbReference type="InterPro" id="IPR005135">
    <property type="entry name" value="Endo/exonuclease/phosphatase"/>
</dbReference>
<dbReference type="Proteomes" id="UP000289703">
    <property type="component" value="Unassembled WGS sequence"/>
</dbReference>
<dbReference type="AlphaFoldDB" id="A0A4Q1JMM9"/>
<dbReference type="EMBL" id="SAXA01000006">
    <property type="protein sequence ID" value="RXQ94948.1"/>
    <property type="molecule type" value="Genomic_DNA"/>
</dbReference>
<evidence type="ECO:0000313" key="3">
    <source>
        <dbReference type="EMBL" id="RXQ94948.1"/>
    </source>
</evidence>
<comment type="caution">
    <text evidence="3">The sequence shown here is derived from an EMBL/GenBank/DDBJ whole genome shotgun (WGS) entry which is preliminary data.</text>
</comment>
<evidence type="ECO:0000256" key="1">
    <source>
        <dbReference type="SAM" id="Phobius"/>
    </source>
</evidence>
<accession>A0A4Q1JMM9</accession>
<reference evidence="3 4" key="1">
    <citation type="submission" date="2019-01" db="EMBL/GenBank/DDBJ databases">
        <title>Ancylomarina salipaludis sp. nov., isolated from a salt marsh.</title>
        <authorList>
            <person name="Yoon J.-H."/>
        </authorList>
    </citation>
    <scope>NUCLEOTIDE SEQUENCE [LARGE SCALE GENOMIC DNA]</scope>
    <source>
        <strain evidence="3 4">SHSM-M15</strain>
    </source>
</reference>
<dbReference type="GO" id="GO:0016020">
    <property type="term" value="C:membrane"/>
    <property type="evidence" value="ECO:0007669"/>
    <property type="project" value="GOC"/>
</dbReference>
<dbReference type="GO" id="GO:0006506">
    <property type="term" value="P:GPI anchor biosynthetic process"/>
    <property type="evidence" value="ECO:0007669"/>
    <property type="project" value="TreeGrafter"/>
</dbReference>
<evidence type="ECO:0000313" key="4">
    <source>
        <dbReference type="Proteomes" id="UP000289703"/>
    </source>
</evidence>
<keyword evidence="1" id="KW-1133">Transmembrane helix</keyword>
<keyword evidence="1" id="KW-0472">Membrane</keyword>
<organism evidence="3 4">
    <name type="scientific">Ancylomarina salipaludis</name>
    <dbReference type="NCBI Taxonomy" id="2501299"/>
    <lineage>
        <taxon>Bacteria</taxon>
        <taxon>Pseudomonadati</taxon>
        <taxon>Bacteroidota</taxon>
        <taxon>Bacteroidia</taxon>
        <taxon>Marinilabiliales</taxon>
        <taxon>Marinifilaceae</taxon>
        <taxon>Ancylomarina</taxon>
    </lineage>
</organism>
<sequence length="360" mass="41405">MKKLLHKGLVVFSLIFSGALLISYSAAHINPATLGFPAFFGLAYPYLLFANLLFVFYWMFRRKWSFLLPLAIILIGYDSMGDFFQLSRGDKSLSADLKPIKVLSYNVRSFDRYKWTKDPNTPNNIIKLINSQEPDVVCLQEYRSTPAGFLSLQSLIKELGMPYVHYSNKKTGVVIFSKYKIIKKESLTFGKGHLCKAIYADILVQGKPIRVYNLHLESNRFIGKNYKFITKEEYQGNEEDLADIKDISLRLSQAFARRAEQALQIKKQVKQSPYETLVCGDFNDTPNSYTYHQLSKGMRDAFVEQGVGISTTYSGDFPSFRIDYLLHTEGITCTKYNRIRKRYSDHYPICASFVFTPKEN</sequence>